<evidence type="ECO:0000256" key="2">
    <source>
        <dbReference type="ARBA" id="ARBA00022741"/>
    </source>
</evidence>
<dbReference type="InterPro" id="IPR036634">
    <property type="entry name" value="PRD_sf"/>
</dbReference>
<dbReference type="SUPFAM" id="SSF52540">
    <property type="entry name" value="P-loop containing nucleoside triphosphate hydrolases"/>
    <property type="match status" value="1"/>
</dbReference>
<dbReference type="InterPro" id="IPR027417">
    <property type="entry name" value="P-loop_NTPase"/>
</dbReference>
<name>A0A413FKH1_9FIRM</name>
<dbReference type="AlphaFoldDB" id="A0A413FKH1"/>
<gene>
    <name evidence="8" type="ORF">DWV29_00375</name>
</gene>
<dbReference type="Gene3D" id="3.40.50.300">
    <property type="entry name" value="P-loop containing nucleotide triphosphate hydrolases"/>
    <property type="match status" value="1"/>
</dbReference>
<dbReference type="InterPro" id="IPR002078">
    <property type="entry name" value="Sigma_54_int"/>
</dbReference>
<reference evidence="8 9" key="1">
    <citation type="submission" date="2018-08" db="EMBL/GenBank/DDBJ databases">
        <title>A genome reference for cultivated species of the human gut microbiota.</title>
        <authorList>
            <person name="Zou Y."/>
            <person name="Xue W."/>
            <person name="Luo G."/>
        </authorList>
    </citation>
    <scope>NUCLEOTIDE SEQUENCE [LARGE SCALE GENOMIC DNA]</scope>
    <source>
        <strain evidence="8 9">AF04-15</strain>
    </source>
</reference>
<dbReference type="SUPFAM" id="SSF53062">
    <property type="entry name" value="PTS system fructose IIA component-like"/>
    <property type="match status" value="1"/>
</dbReference>
<feature type="domain" description="PTS EIIA type-4" evidence="6">
    <location>
        <begin position="560"/>
        <end position="703"/>
    </location>
</feature>
<evidence type="ECO:0000313" key="9">
    <source>
        <dbReference type="Proteomes" id="UP000283880"/>
    </source>
</evidence>
<dbReference type="PROSITE" id="PS51372">
    <property type="entry name" value="PRD_2"/>
    <property type="match status" value="1"/>
</dbReference>
<accession>A0A413FKH1</accession>
<dbReference type="InterPro" id="IPR036662">
    <property type="entry name" value="PTS_EIIA_man-typ_sf"/>
</dbReference>
<dbReference type="Pfam" id="PF00874">
    <property type="entry name" value="PRD"/>
    <property type="match status" value="1"/>
</dbReference>
<feature type="domain" description="Sigma-54 factor interaction" evidence="5">
    <location>
        <begin position="122"/>
        <end position="347"/>
    </location>
</feature>
<dbReference type="Gene3D" id="1.10.1790.10">
    <property type="entry name" value="PRD domain"/>
    <property type="match status" value="1"/>
</dbReference>
<dbReference type="SUPFAM" id="SSF63520">
    <property type="entry name" value="PTS-regulatory domain, PRD"/>
    <property type="match status" value="1"/>
</dbReference>
<dbReference type="GO" id="GO:0016740">
    <property type="term" value="F:transferase activity"/>
    <property type="evidence" value="ECO:0007669"/>
    <property type="project" value="UniProtKB-KW"/>
</dbReference>
<dbReference type="InterPro" id="IPR025943">
    <property type="entry name" value="Sigma_54_int_dom_ATP-bd_2"/>
</dbReference>
<evidence type="ECO:0000256" key="3">
    <source>
        <dbReference type="ARBA" id="ARBA00022840"/>
    </source>
</evidence>
<dbReference type="CDD" id="cd00009">
    <property type="entry name" value="AAA"/>
    <property type="match status" value="1"/>
</dbReference>
<dbReference type="InterPro" id="IPR004701">
    <property type="entry name" value="PTS_EIIA_man-typ"/>
</dbReference>
<dbReference type="PROSITE" id="PS00676">
    <property type="entry name" value="SIGMA54_INTERACT_2"/>
    <property type="match status" value="1"/>
</dbReference>
<sequence length="932" mass="105707">MKHVPGKSPRTGEMSMLSTKEEVYGYLEKISRNFSTKELKQFTANDISENLNISRNLASQYLNELVKETRAIKVNSRPVYFFHKRNVERSAQVTFDTCIFSGLDEFLIKSRSGESKRDFQKAVGHYLSLSPCIEQCKAAVQYPPNGLPTLLYGANGTGKSFLSGLMFEYGKNEKVIKADRHYIAVDCAEYAQNTEGFARNLLGEGDGKGWLSRADGGMIFFDEIDRLPAAGQELIFSYLVSGQYRTVGGGDEIYESGARLVFATSRPPGEALFKAFARRIPIVIQVPSLNERTIDEKEEMLVAFLRREGQRMGVDVSISKRAFHCMLEYPFENNIDELLFCITSCCAGAYLERDAGQIAIRTYHLPDYMMSSLRFGAEEEDDRLIRMSSYNRDNSFEQAIQYFQMILDEYQDFKSGDQGFEGMLKGCQQHLKNYYDYLIYGQKLVNNKIASYEQMINQIFETVGETYGINLSKKYSYLLARCLYIQLRADHIVSKWVKTNGDEIGALFGVMKQELAKEAAITAQIAGLVKQNLDVEVNSLNQLFLLLNVKSQNEHITVASTAGVILSHGYSTATSIADAANQIIGKKVFEAIDMPLDVQSRDIAGILEKHIERYITCRDIVLMVDMGSLEQIHQEMRNLANVNIGIINNISTALAVDIGLGICGNMDMEEILKRASENNICTYRIINNVRKEDAIIFSGENGIDTAEKIKELILQSSDACIPLRFIAYDYYRLVKNGSRDEIFARYRVKCIIGLFNPEIEGVPFIALEDIISMDGAEQLKRIFSAYLDEKQLEVFNQNMLKNFTLQNVVESITILNPAKLLDEVEHSVTRLSRITGQKLEGRIIIGLYVHLCCLVERLVTKTSIENYQDLEGFQKKHGDFIGWVQECFQDISNHYKVDLPVSEIAYIYDYIHLNSKNKMTGRPAFDQDREDE</sequence>
<evidence type="ECO:0000259" key="6">
    <source>
        <dbReference type="PROSITE" id="PS51096"/>
    </source>
</evidence>
<dbReference type="PROSITE" id="PS51096">
    <property type="entry name" value="PTS_EIIA_TYPE_4"/>
    <property type="match status" value="1"/>
</dbReference>
<dbReference type="GO" id="GO:0009401">
    <property type="term" value="P:phosphoenolpyruvate-dependent sugar phosphotransferase system"/>
    <property type="evidence" value="ECO:0007669"/>
    <property type="project" value="InterPro"/>
</dbReference>
<evidence type="ECO:0000259" key="7">
    <source>
        <dbReference type="PROSITE" id="PS51372"/>
    </source>
</evidence>
<dbReference type="PANTHER" id="PTHR32071:SF38">
    <property type="entry name" value="PSP OPERON TRANSCRIPTIONAL ACTIVATOR"/>
    <property type="match status" value="1"/>
</dbReference>
<evidence type="ECO:0000256" key="1">
    <source>
        <dbReference type="ARBA" id="ARBA00022679"/>
    </source>
</evidence>
<comment type="caution">
    <text evidence="8">The sequence shown here is derived from an EMBL/GenBank/DDBJ whole genome shotgun (WGS) entry which is preliminary data.</text>
</comment>
<dbReference type="Gene3D" id="3.40.50.510">
    <property type="entry name" value="Phosphotransferase system, mannose-type IIA component"/>
    <property type="match status" value="1"/>
</dbReference>
<dbReference type="PROSITE" id="PS50045">
    <property type="entry name" value="SIGMA54_INTERACT_4"/>
    <property type="match status" value="1"/>
</dbReference>
<dbReference type="GO" id="GO:0003677">
    <property type="term" value="F:DNA binding"/>
    <property type="evidence" value="ECO:0007669"/>
    <property type="project" value="UniProtKB-KW"/>
</dbReference>
<dbReference type="InterPro" id="IPR003593">
    <property type="entry name" value="AAA+_ATPase"/>
</dbReference>
<keyword evidence="3" id="KW-0067">ATP-binding</keyword>
<keyword evidence="4" id="KW-0238">DNA-binding</keyword>
<dbReference type="SMART" id="SM00382">
    <property type="entry name" value="AAA"/>
    <property type="match status" value="1"/>
</dbReference>
<dbReference type="Pfam" id="PF03610">
    <property type="entry name" value="EIIA-man"/>
    <property type="match status" value="1"/>
</dbReference>
<dbReference type="Proteomes" id="UP000283880">
    <property type="component" value="Unassembled WGS sequence"/>
</dbReference>
<dbReference type="GO" id="GO:0016020">
    <property type="term" value="C:membrane"/>
    <property type="evidence" value="ECO:0007669"/>
    <property type="project" value="InterPro"/>
</dbReference>
<dbReference type="SUPFAM" id="SSF46785">
    <property type="entry name" value="Winged helix' DNA-binding domain"/>
    <property type="match status" value="1"/>
</dbReference>
<proteinExistence type="predicted"/>
<dbReference type="InterPro" id="IPR036390">
    <property type="entry name" value="WH_DNA-bd_sf"/>
</dbReference>
<evidence type="ECO:0000256" key="4">
    <source>
        <dbReference type="ARBA" id="ARBA00023125"/>
    </source>
</evidence>
<organism evidence="8 9">
    <name type="scientific">Enterocloster asparagiformis</name>
    <dbReference type="NCBI Taxonomy" id="333367"/>
    <lineage>
        <taxon>Bacteria</taxon>
        <taxon>Bacillati</taxon>
        <taxon>Bacillota</taxon>
        <taxon>Clostridia</taxon>
        <taxon>Lachnospirales</taxon>
        <taxon>Lachnospiraceae</taxon>
        <taxon>Enterocloster</taxon>
    </lineage>
</organism>
<feature type="domain" description="PRD" evidence="7">
    <location>
        <begin position="815"/>
        <end position="921"/>
    </location>
</feature>
<keyword evidence="1" id="KW-0808">Transferase</keyword>
<protein>
    <submittedName>
        <fullName evidence="8">PRD domain-containing protein</fullName>
    </submittedName>
</protein>
<evidence type="ECO:0000313" key="8">
    <source>
        <dbReference type="EMBL" id="RGX32709.1"/>
    </source>
</evidence>
<dbReference type="GO" id="GO:0006355">
    <property type="term" value="P:regulation of DNA-templated transcription"/>
    <property type="evidence" value="ECO:0007669"/>
    <property type="project" value="InterPro"/>
</dbReference>
<dbReference type="GO" id="GO:0005524">
    <property type="term" value="F:ATP binding"/>
    <property type="evidence" value="ECO:0007669"/>
    <property type="project" value="UniProtKB-KW"/>
</dbReference>
<dbReference type="Pfam" id="PF00158">
    <property type="entry name" value="Sigma54_activat"/>
    <property type="match status" value="1"/>
</dbReference>
<dbReference type="EMBL" id="QSBM01000001">
    <property type="protein sequence ID" value="RGX32709.1"/>
    <property type="molecule type" value="Genomic_DNA"/>
</dbReference>
<dbReference type="PANTHER" id="PTHR32071">
    <property type="entry name" value="TRANSCRIPTIONAL REGULATORY PROTEIN"/>
    <property type="match status" value="1"/>
</dbReference>
<dbReference type="InterPro" id="IPR011608">
    <property type="entry name" value="PRD"/>
</dbReference>
<keyword evidence="2" id="KW-0547">Nucleotide-binding</keyword>
<dbReference type="OrthoDB" id="9765164at2"/>
<evidence type="ECO:0000259" key="5">
    <source>
        <dbReference type="PROSITE" id="PS50045"/>
    </source>
</evidence>